<dbReference type="Proteomes" id="UP000242329">
    <property type="component" value="Unassembled WGS sequence"/>
</dbReference>
<keyword evidence="2" id="KW-1185">Reference proteome</keyword>
<dbReference type="OrthoDB" id="1809893at2"/>
<organism evidence="1 2">
    <name type="scientific">Thermosyntropha lipolytica DSM 11003</name>
    <dbReference type="NCBI Taxonomy" id="1123382"/>
    <lineage>
        <taxon>Bacteria</taxon>
        <taxon>Bacillati</taxon>
        <taxon>Bacillota</taxon>
        <taxon>Clostridia</taxon>
        <taxon>Eubacteriales</taxon>
        <taxon>Syntrophomonadaceae</taxon>
        <taxon>Thermosyntropha</taxon>
    </lineage>
</organism>
<dbReference type="STRING" id="1123382.SAMN02745221_01980"/>
<dbReference type="AlphaFoldDB" id="A0A1M5RA45"/>
<evidence type="ECO:0000313" key="1">
    <source>
        <dbReference type="EMBL" id="SHH23038.1"/>
    </source>
</evidence>
<dbReference type="EMBL" id="FQWY01000045">
    <property type="protein sequence ID" value="SHH23038.1"/>
    <property type="molecule type" value="Genomic_DNA"/>
</dbReference>
<name>A0A1M5RA45_9FIRM</name>
<accession>A0A1M5RA45</accession>
<dbReference type="InterPro" id="IPR019644">
    <property type="entry name" value="DUF2508"/>
</dbReference>
<dbReference type="RefSeq" id="WP_073093322.1">
    <property type="nucleotide sequence ID" value="NZ_FQWY01000045.1"/>
</dbReference>
<evidence type="ECO:0008006" key="3">
    <source>
        <dbReference type="Google" id="ProtNLM"/>
    </source>
</evidence>
<dbReference type="Pfam" id="PF10704">
    <property type="entry name" value="DUF2508"/>
    <property type="match status" value="1"/>
</dbReference>
<protein>
    <recommendedName>
        <fullName evidence="3">DUF2508 domain-containing protein</fullName>
    </recommendedName>
</protein>
<evidence type="ECO:0000313" key="2">
    <source>
        <dbReference type="Proteomes" id="UP000242329"/>
    </source>
</evidence>
<proteinExistence type="predicted"/>
<gene>
    <name evidence="1" type="ORF">SAMN02745221_01980</name>
</gene>
<reference evidence="2" key="1">
    <citation type="submission" date="2016-11" db="EMBL/GenBank/DDBJ databases">
        <authorList>
            <person name="Varghese N."/>
            <person name="Submissions S."/>
        </authorList>
    </citation>
    <scope>NUCLEOTIDE SEQUENCE [LARGE SCALE GENOMIC DNA]</scope>
    <source>
        <strain evidence="2">DSM 11003</strain>
    </source>
</reference>
<sequence>MPWFGCLKNLVAKCFCLKSDITCRLPSDLEMLEDAKTELYQAHNILSHIEEPDMLDWAIFNLRAAEEKYNFILRRIKRRGKGID</sequence>